<sequence>MEPAMAAAATRDPEVRASEQDTFGFPHLPYQCQMQFMACVYETLDLGGIGILESPTGTGKTLSLLCPSLAWLRRRELSILAEELTPADQESDLWAQHIRTQAQLSAERVWERRREWREQRKSRARRSVALVASDCCCQLRHQQGGPSQALHAGLLAQALTSSGTQQQSKRRHVQPPVAESQENLSLEALYLEPPVTRTQQHSEEAFQQKLQIIFCSRTHSQLAQVLREIKTSQEVPENLAVVTLGARQSLCVHALKSRAKGGQHLNDLCRLATERRAGLVCDLKKSAEAMADVFLSQMMDIEAMAERGRAPVGGGCPYYGSRRALQEADVVLVPYASLVSAETRRKLGLRTEGNVLIFDEAHNLLEAIGESNSVTVTLQQAKCSVEDLEAYGQHYEARLSPKNALQLRQLRQLSLQLHRYMGALEKPCALTVGAFLVALGADHFDLPSLADFLLHTELPRKVRHFAERFALKPGTSSSVYAISDLLKALQFSSTEDRIICEPGTEASLRYLSLDAEARFREILVAARAVLFAGGTLEARELPVDVTRPLRSFSGPHVVPSSHILVRYVTHAGTQPLDFRKDQRSCDQTLAQLRLILTKAASATHGGAVFFFPSYEYLSVIAQTLDGSRLAGRRLFMEQNRRGGQSGGVKNDAATTLQSFASAVREDGSAVLFAVSGASLSEGIDFKDDLCRLVAVIGLPYPNASDLAMLEKMRFLDACAKREQGSLTGRDYYTGKCMKAVNQCVGRSIRHAKDWSAILLLDHRYGQPQIQQKIAGWLRTEATAGTFETAMCELKRFMDSSCPSSQ</sequence>
<keyword evidence="3" id="KW-0479">Metal-binding</keyword>
<gene>
    <name evidence="12" type="ORF">EVOR1521_LOCUS20465</name>
</gene>
<evidence type="ECO:0000256" key="3">
    <source>
        <dbReference type="ARBA" id="ARBA00022723"/>
    </source>
</evidence>
<dbReference type="PANTHER" id="PTHR11472:SF41">
    <property type="entry name" value="ATP-DEPENDENT DNA HELICASE DDX11-RELATED"/>
    <property type="match status" value="1"/>
</dbReference>
<dbReference type="GO" id="GO:0006139">
    <property type="term" value="P:nucleobase-containing compound metabolic process"/>
    <property type="evidence" value="ECO:0007669"/>
    <property type="project" value="InterPro"/>
</dbReference>
<comment type="similarity">
    <text evidence="2">Belongs to the DEAD box helicase family. DEAH subfamily. DDX11/CHL1 sub-subfamily.</text>
</comment>
<evidence type="ECO:0000256" key="4">
    <source>
        <dbReference type="ARBA" id="ARBA00022741"/>
    </source>
</evidence>
<dbReference type="GO" id="GO:0003677">
    <property type="term" value="F:DNA binding"/>
    <property type="evidence" value="ECO:0007669"/>
    <property type="project" value="InterPro"/>
</dbReference>
<keyword evidence="9" id="KW-0411">Iron-sulfur</keyword>
<evidence type="ECO:0000259" key="11">
    <source>
        <dbReference type="PROSITE" id="PS51193"/>
    </source>
</evidence>
<accession>A0AA36IZ82</accession>
<dbReference type="Pfam" id="PF06733">
    <property type="entry name" value="DEAD_2"/>
    <property type="match status" value="1"/>
</dbReference>
<dbReference type="SMART" id="SM00488">
    <property type="entry name" value="DEXDc2"/>
    <property type="match status" value="1"/>
</dbReference>
<dbReference type="InterPro" id="IPR014013">
    <property type="entry name" value="Helic_SF1/SF2_ATP-bd_DinG/Rad3"/>
</dbReference>
<dbReference type="SUPFAM" id="SSF52540">
    <property type="entry name" value="P-loop containing nucleoside triphosphate hydrolases"/>
    <property type="match status" value="1"/>
</dbReference>
<dbReference type="EMBL" id="CAUJNA010003221">
    <property type="protein sequence ID" value="CAJ1396192.1"/>
    <property type="molecule type" value="Genomic_DNA"/>
</dbReference>
<feature type="domain" description="Helicase ATP-binding" evidence="11">
    <location>
        <begin position="19"/>
        <end position="411"/>
    </location>
</feature>
<dbReference type="InterPro" id="IPR027417">
    <property type="entry name" value="P-loop_NTPase"/>
</dbReference>
<dbReference type="GO" id="GO:0051536">
    <property type="term" value="F:iron-sulfur cluster binding"/>
    <property type="evidence" value="ECO:0007669"/>
    <property type="project" value="UniProtKB-KW"/>
</dbReference>
<dbReference type="GO" id="GO:0016818">
    <property type="term" value="F:hydrolase activity, acting on acid anhydrides, in phosphorus-containing anhydrides"/>
    <property type="evidence" value="ECO:0007669"/>
    <property type="project" value="InterPro"/>
</dbReference>
<evidence type="ECO:0000256" key="6">
    <source>
        <dbReference type="ARBA" id="ARBA00022806"/>
    </source>
</evidence>
<keyword evidence="7" id="KW-0067">ATP-binding</keyword>
<evidence type="ECO:0000256" key="1">
    <source>
        <dbReference type="ARBA" id="ARBA00001966"/>
    </source>
</evidence>
<comment type="cofactor">
    <cofactor evidence="1">
        <name>[4Fe-4S] cluster</name>
        <dbReference type="ChEBI" id="CHEBI:49883"/>
    </cofactor>
</comment>
<evidence type="ECO:0000256" key="10">
    <source>
        <dbReference type="ARBA" id="ARBA00023235"/>
    </source>
</evidence>
<keyword evidence="6" id="KW-0347">Helicase</keyword>
<organism evidence="12 13">
    <name type="scientific">Effrenium voratum</name>
    <dbReference type="NCBI Taxonomy" id="2562239"/>
    <lineage>
        <taxon>Eukaryota</taxon>
        <taxon>Sar</taxon>
        <taxon>Alveolata</taxon>
        <taxon>Dinophyceae</taxon>
        <taxon>Suessiales</taxon>
        <taxon>Symbiodiniaceae</taxon>
        <taxon>Effrenium</taxon>
    </lineage>
</organism>
<dbReference type="AlphaFoldDB" id="A0AA36IZ82"/>
<evidence type="ECO:0000256" key="9">
    <source>
        <dbReference type="ARBA" id="ARBA00023014"/>
    </source>
</evidence>
<evidence type="ECO:0000256" key="7">
    <source>
        <dbReference type="ARBA" id="ARBA00022840"/>
    </source>
</evidence>
<dbReference type="Gene3D" id="3.40.50.300">
    <property type="entry name" value="P-loop containing nucleotide triphosphate hydrolases"/>
    <property type="match status" value="3"/>
</dbReference>
<dbReference type="InterPro" id="IPR006554">
    <property type="entry name" value="Helicase-like_DEXD_c2"/>
</dbReference>
<dbReference type="GO" id="GO:0005634">
    <property type="term" value="C:nucleus"/>
    <property type="evidence" value="ECO:0007669"/>
    <property type="project" value="TreeGrafter"/>
</dbReference>
<dbReference type="PROSITE" id="PS51193">
    <property type="entry name" value="HELICASE_ATP_BIND_2"/>
    <property type="match status" value="1"/>
</dbReference>
<dbReference type="InterPro" id="IPR006555">
    <property type="entry name" value="ATP-dep_Helicase_C"/>
</dbReference>
<dbReference type="Proteomes" id="UP001178507">
    <property type="component" value="Unassembled WGS sequence"/>
</dbReference>
<keyword evidence="5" id="KW-0378">Hydrolase</keyword>
<evidence type="ECO:0000256" key="5">
    <source>
        <dbReference type="ARBA" id="ARBA00022801"/>
    </source>
</evidence>
<dbReference type="GO" id="GO:0005524">
    <property type="term" value="F:ATP binding"/>
    <property type="evidence" value="ECO:0007669"/>
    <property type="project" value="UniProtKB-KW"/>
</dbReference>
<dbReference type="Pfam" id="PF13307">
    <property type="entry name" value="Helicase_C_2"/>
    <property type="match status" value="1"/>
</dbReference>
<evidence type="ECO:0000313" key="12">
    <source>
        <dbReference type="EMBL" id="CAJ1396192.1"/>
    </source>
</evidence>
<dbReference type="GO" id="GO:0034085">
    <property type="term" value="P:establishment of sister chromatid cohesion"/>
    <property type="evidence" value="ECO:0007669"/>
    <property type="project" value="TreeGrafter"/>
</dbReference>
<dbReference type="InterPro" id="IPR010614">
    <property type="entry name" value="RAD3-like_helicase_DEAD"/>
</dbReference>
<dbReference type="InterPro" id="IPR045028">
    <property type="entry name" value="DinG/Rad3-like"/>
</dbReference>
<protein>
    <recommendedName>
        <fullName evidence="11">Helicase ATP-binding domain-containing protein</fullName>
    </recommendedName>
</protein>
<dbReference type="GO" id="GO:0003678">
    <property type="term" value="F:DNA helicase activity"/>
    <property type="evidence" value="ECO:0007669"/>
    <property type="project" value="InterPro"/>
</dbReference>
<dbReference type="GO" id="GO:0046872">
    <property type="term" value="F:metal ion binding"/>
    <property type="evidence" value="ECO:0007669"/>
    <property type="project" value="UniProtKB-KW"/>
</dbReference>
<dbReference type="PANTHER" id="PTHR11472">
    <property type="entry name" value="DNA REPAIR DEAD HELICASE RAD3/XP-D SUBFAMILY MEMBER"/>
    <property type="match status" value="1"/>
</dbReference>
<keyword evidence="8" id="KW-0408">Iron</keyword>
<keyword evidence="4" id="KW-0547">Nucleotide-binding</keyword>
<keyword evidence="13" id="KW-1185">Reference proteome</keyword>
<dbReference type="SMART" id="SM00491">
    <property type="entry name" value="HELICc2"/>
    <property type="match status" value="1"/>
</dbReference>
<proteinExistence type="inferred from homology"/>
<keyword evidence="10" id="KW-0413">Isomerase</keyword>
<comment type="caution">
    <text evidence="12">The sequence shown here is derived from an EMBL/GenBank/DDBJ whole genome shotgun (WGS) entry which is preliminary data.</text>
</comment>
<evidence type="ECO:0000313" key="13">
    <source>
        <dbReference type="Proteomes" id="UP001178507"/>
    </source>
</evidence>
<evidence type="ECO:0000256" key="2">
    <source>
        <dbReference type="ARBA" id="ARBA00008435"/>
    </source>
</evidence>
<reference evidence="12" key="1">
    <citation type="submission" date="2023-08" db="EMBL/GenBank/DDBJ databases">
        <authorList>
            <person name="Chen Y."/>
            <person name="Shah S."/>
            <person name="Dougan E. K."/>
            <person name="Thang M."/>
            <person name="Chan C."/>
        </authorList>
    </citation>
    <scope>NUCLEOTIDE SEQUENCE</scope>
</reference>
<name>A0AA36IZ82_9DINO</name>
<evidence type="ECO:0000256" key="8">
    <source>
        <dbReference type="ARBA" id="ARBA00023004"/>
    </source>
</evidence>